<dbReference type="Proteomes" id="UP000008136">
    <property type="component" value="Chromosome"/>
</dbReference>
<dbReference type="Pfam" id="PF00411">
    <property type="entry name" value="Ribosomal_S11"/>
    <property type="match status" value="1"/>
</dbReference>
<dbReference type="Gene3D" id="3.30.420.80">
    <property type="entry name" value="Ribosomal protein S11"/>
    <property type="match status" value="1"/>
</dbReference>
<dbReference type="GO" id="GO:0003735">
    <property type="term" value="F:structural constituent of ribosome"/>
    <property type="evidence" value="ECO:0007669"/>
    <property type="project" value="UniProtKB-UniRule"/>
</dbReference>
<keyword evidence="6 7" id="KW-0687">Ribonucleoprotein</keyword>
<dbReference type="STRING" id="693661.Arcve_0362"/>
<sequence length="134" mass="14216">MAEKKKGKGRWGIAHIFSSYNNTIITITDITGSETIARISGGMIVKADRDEGNPYTAMQAALRVAEMAKEKGIEGVHIKVRAPGGNKHTTPGPGAQAAIRALARAGLKIGRIEDVTPIPHDGTRPPGGKRGRRV</sequence>
<feature type="region of interest" description="Disordered" evidence="9">
    <location>
        <begin position="115"/>
        <end position="134"/>
    </location>
</feature>
<keyword evidence="5 7" id="KW-0689">Ribosomal protein</keyword>
<dbReference type="PANTHER" id="PTHR11759">
    <property type="entry name" value="40S RIBOSOMAL PROTEIN S14/30S RIBOSOMAL PROTEIN S11"/>
    <property type="match status" value="1"/>
</dbReference>
<dbReference type="SUPFAM" id="SSF53137">
    <property type="entry name" value="Translational machinery components"/>
    <property type="match status" value="1"/>
</dbReference>
<evidence type="ECO:0000256" key="4">
    <source>
        <dbReference type="ARBA" id="ARBA00022884"/>
    </source>
</evidence>
<evidence type="ECO:0000256" key="8">
    <source>
        <dbReference type="RuleBase" id="RU003629"/>
    </source>
</evidence>
<dbReference type="EMBL" id="CP002588">
    <property type="protein sequence ID" value="AEA46395.1"/>
    <property type="molecule type" value="Genomic_DNA"/>
</dbReference>
<evidence type="ECO:0000256" key="6">
    <source>
        <dbReference type="ARBA" id="ARBA00023274"/>
    </source>
</evidence>
<evidence type="ECO:0000256" key="2">
    <source>
        <dbReference type="ARBA" id="ARBA00011458"/>
    </source>
</evidence>
<dbReference type="PIRSF" id="PIRSF002131">
    <property type="entry name" value="Ribosomal_S11"/>
    <property type="match status" value="1"/>
</dbReference>
<organism evidence="10 11">
    <name type="scientific">Archaeoglobus veneficus (strain DSM 11195 / SNP6)</name>
    <dbReference type="NCBI Taxonomy" id="693661"/>
    <lineage>
        <taxon>Archaea</taxon>
        <taxon>Methanobacteriati</taxon>
        <taxon>Methanobacteriota</taxon>
        <taxon>Archaeoglobi</taxon>
        <taxon>Archaeoglobales</taxon>
        <taxon>Archaeoglobaceae</taxon>
        <taxon>Archaeoglobus</taxon>
    </lineage>
</organism>
<dbReference type="GO" id="GO:0019843">
    <property type="term" value="F:rRNA binding"/>
    <property type="evidence" value="ECO:0007669"/>
    <property type="project" value="UniProtKB-UniRule"/>
</dbReference>
<dbReference type="RefSeq" id="WP_013683069.1">
    <property type="nucleotide sequence ID" value="NC_015320.1"/>
</dbReference>
<evidence type="ECO:0000313" key="10">
    <source>
        <dbReference type="EMBL" id="AEA46395.1"/>
    </source>
</evidence>
<dbReference type="InterPro" id="IPR019961">
    <property type="entry name" value="Ribosomal_uS11_archaeal"/>
</dbReference>
<evidence type="ECO:0000256" key="5">
    <source>
        <dbReference type="ARBA" id="ARBA00022980"/>
    </source>
</evidence>
<evidence type="ECO:0000256" key="1">
    <source>
        <dbReference type="ARBA" id="ARBA00006194"/>
    </source>
</evidence>
<keyword evidence="3 7" id="KW-0699">rRNA-binding</keyword>
<proteinExistence type="inferred from homology"/>
<comment type="subunit">
    <text evidence="2 7">Part of the 30S ribosomal subunit.</text>
</comment>
<dbReference type="NCBIfam" id="NF007176">
    <property type="entry name" value="PRK09607.1"/>
    <property type="match status" value="1"/>
</dbReference>
<comment type="similarity">
    <text evidence="1 7 8">Belongs to the universal ribosomal protein uS11 family.</text>
</comment>
<dbReference type="HAMAP" id="MF_01310">
    <property type="entry name" value="Ribosomal_uS11"/>
    <property type="match status" value="1"/>
</dbReference>
<dbReference type="eggNOG" id="arCOG04240">
    <property type="taxonomic scope" value="Archaea"/>
</dbReference>
<dbReference type="GO" id="GO:1990904">
    <property type="term" value="C:ribonucleoprotein complex"/>
    <property type="evidence" value="ECO:0007669"/>
    <property type="project" value="UniProtKB-KW"/>
</dbReference>
<dbReference type="KEGG" id="ave:Arcve_0362"/>
<dbReference type="GO" id="GO:0005840">
    <property type="term" value="C:ribosome"/>
    <property type="evidence" value="ECO:0007669"/>
    <property type="project" value="UniProtKB-KW"/>
</dbReference>
<protein>
    <recommendedName>
        <fullName evidence="7">Small ribosomal subunit protein uS11</fullName>
    </recommendedName>
</protein>
<comment type="function">
    <text evidence="7">Located on the platform of the 30S subunit.</text>
</comment>
<dbReference type="PROSITE" id="PS00054">
    <property type="entry name" value="RIBOSOMAL_S11"/>
    <property type="match status" value="1"/>
</dbReference>
<dbReference type="InterPro" id="IPR018102">
    <property type="entry name" value="Ribosomal_uS11_CS"/>
</dbReference>
<evidence type="ECO:0000256" key="3">
    <source>
        <dbReference type="ARBA" id="ARBA00022730"/>
    </source>
</evidence>
<keyword evidence="11" id="KW-1185">Reference proteome</keyword>
<dbReference type="GeneID" id="10393457"/>
<dbReference type="NCBIfam" id="TIGR03628">
    <property type="entry name" value="arch_S11P"/>
    <property type="match status" value="1"/>
</dbReference>
<dbReference type="OrthoDB" id="12054at2157"/>
<dbReference type="InterPro" id="IPR036967">
    <property type="entry name" value="Ribosomal_uS11_sf"/>
</dbReference>
<evidence type="ECO:0000256" key="9">
    <source>
        <dbReference type="SAM" id="MobiDB-lite"/>
    </source>
</evidence>
<dbReference type="FunFam" id="3.30.420.80:FF:000007">
    <property type="entry name" value="30S ribosomal protein S11"/>
    <property type="match status" value="1"/>
</dbReference>
<dbReference type="HOGENOM" id="CLU_072439_6_1_2"/>
<evidence type="ECO:0000256" key="7">
    <source>
        <dbReference type="HAMAP-Rule" id="MF_01310"/>
    </source>
</evidence>
<evidence type="ECO:0000313" key="11">
    <source>
        <dbReference type="Proteomes" id="UP000008136"/>
    </source>
</evidence>
<reference evidence="10 11" key="1">
    <citation type="submission" date="2011-03" db="EMBL/GenBank/DDBJ databases">
        <title>The complete genome of Archaeoglobus veneficus SNP6.</title>
        <authorList>
            <consortium name="US DOE Joint Genome Institute (JGI-PGF)"/>
            <person name="Lucas S."/>
            <person name="Copeland A."/>
            <person name="Lapidus A."/>
            <person name="Bruce D."/>
            <person name="Goodwin L."/>
            <person name="Pitluck S."/>
            <person name="Kyrpides N."/>
            <person name="Mavromatis K."/>
            <person name="Pagani I."/>
            <person name="Ivanova N."/>
            <person name="Mikhailova N."/>
            <person name="Lu M."/>
            <person name="Detter J.C."/>
            <person name="Tapia R."/>
            <person name="Han C."/>
            <person name="Land M."/>
            <person name="Hauser L."/>
            <person name="Markowitz V."/>
            <person name="Cheng J.-F."/>
            <person name="Hugenholtz P."/>
            <person name="Woyke T."/>
            <person name="Wu D."/>
            <person name="Spring S."/>
            <person name="Brambilla E."/>
            <person name="Klenk H.-P."/>
            <person name="Eisen J.A."/>
        </authorList>
    </citation>
    <scope>NUCLEOTIDE SEQUENCE [LARGE SCALE GENOMIC DNA]</scope>
    <source>
        <strain>SNP6</strain>
    </source>
</reference>
<accession>F2KPG4</accession>
<gene>
    <name evidence="7" type="primary">rps11</name>
    <name evidence="10" type="ordered locus">Arcve_0362</name>
</gene>
<dbReference type="GO" id="GO:0006412">
    <property type="term" value="P:translation"/>
    <property type="evidence" value="ECO:0007669"/>
    <property type="project" value="UniProtKB-UniRule"/>
</dbReference>
<keyword evidence="4 7" id="KW-0694">RNA-binding</keyword>
<name>F2KPG4_ARCVS</name>
<dbReference type="AlphaFoldDB" id="F2KPG4"/>
<dbReference type="InterPro" id="IPR001971">
    <property type="entry name" value="Ribosomal_uS11"/>
</dbReference>